<dbReference type="Proteomes" id="UP000501179">
    <property type="component" value="Chromosome"/>
</dbReference>
<keyword evidence="8" id="KW-1133">Transmembrane helix</keyword>
<evidence type="ECO:0000256" key="5">
    <source>
        <dbReference type="ARBA" id="ARBA00022777"/>
    </source>
</evidence>
<evidence type="ECO:0000256" key="3">
    <source>
        <dbReference type="ARBA" id="ARBA00022679"/>
    </source>
</evidence>
<keyword evidence="4 7" id="KW-0547">Nucleotide-binding</keyword>
<dbReference type="InterPro" id="IPR011009">
    <property type="entry name" value="Kinase-like_dom_sf"/>
</dbReference>
<dbReference type="EMBL" id="CP050177">
    <property type="protein sequence ID" value="QIQ01182.1"/>
    <property type="molecule type" value="Genomic_DNA"/>
</dbReference>
<keyword evidence="11" id="KW-1185">Reference proteome</keyword>
<protein>
    <recommendedName>
        <fullName evidence="1">non-specific serine/threonine protein kinase</fullName>
        <ecNumber evidence="1">2.7.11.1</ecNumber>
    </recommendedName>
</protein>
<dbReference type="RefSeq" id="WP_167022679.1">
    <property type="nucleotide sequence ID" value="NZ_CP050177.1"/>
</dbReference>
<feature type="transmembrane region" description="Helical" evidence="8">
    <location>
        <begin position="280"/>
        <end position="300"/>
    </location>
</feature>
<keyword evidence="5 10" id="KW-0418">Kinase</keyword>
<keyword evidence="3" id="KW-0808">Transferase</keyword>
<name>A0A6G9GSF7_9ACTN</name>
<evidence type="ECO:0000256" key="1">
    <source>
        <dbReference type="ARBA" id="ARBA00012513"/>
    </source>
</evidence>
<dbReference type="InterPro" id="IPR000719">
    <property type="entry name" value="Prot_kinase_dom"/>
</dbReference>
<dbReference type="Gene3D" id="1.10.510.10">
    <property type="entry name" value="Transferase(Phosphotransferase) domain 1"/>
    <property type="match status" value="1"/>
</dbReference>
<evidence type="ECO:0000256" key="6">
    <source>
        <dbReference type="ARBA" id="ARBA00022840"/>
    </source>
</evidence>
<dbReference type="KEGG" id="slia:HA039_01680"/>
<gene>
    <name evidence="10" type="ORF">HA039_01680</name>
</gene>
<evidence type="ECO:0000259" key="9">
    <source>
        <dbReference type="PROSITE" id="PS50011"/>
    </source>
</evidence>
<dbReference type="PANTHER" id="PTHR43289">
    <property type="entry name" value="MITOGEN-ACTIVATED PROTEIN KINASE KINASE KINASE 20-RELATED"/>
    <property type="match status" value="1"/>
</dbReference>
<reference evidence="10 11" key="1">
    <citation type="submission" date="2020-03" db="EMBL/GenBank/DDBJ databases">
        <title>A novel species.</title>
        <authorList>
            <person name="Gao J."/>
        </authorList>
    </citation>
    <scope>NUCLEOTIDE SEQUENCE [LARGE SCALE GENOMIC DNA]</scope>
    <source>
        <strain evidence="10 11">QMT-12</strain>
    </source>
</reference>
<dbReference type="Gene3D" id="3.30.200.20">
    <property type="entry name" value="Phosphorylase Kinase, domain 1"/>
    <property type="match status" value="1"/>
</dbReference>
<keyword evidence="8" id="KW-0812">Transmembrane</keyword>
<dbReference type="SUPFAM" id="SSF56112">
    <property type="entry name" value="Protein kinase-like (PK-like)"/>
    <property type="match status" value="1"/>
</dbReference>
<dbReference type="GO" id="GO:0004674">
    <property type="term" value="F:protein serine/threonine kinase activity"/>
    <property type="evidence" value="ECO:0007669"/>
    <property type="project" value="UniProtKB-KW"/>
</dbReference>
<dbReference type="GO" id="GO:0005524">
    <property type="term" value="F:ATP binding"/>
    <property type="evidence" value="ECO:0007669"/>
    <property type="project" value="UniProtKB-UniRule"/>
</dbReference>
<dbReference type="AlphaFoldDB" id="A0A6G9GSF7"/>
<dbReference type="SMART" id="SM00220">
    <property type="entry name" value="S_TKc"/>
    <property type="match status" value="1"/>
</dbReference>
<dbReference type="CDD" id="cd14014">
    <property type="entry name" value="STKc_PknB_like"/>
    <property type="match status" value="1"/>
</dbReference>
<keyword evidence="6 7" id="KW-0067">ATP-binding</keyword>
<dbReference type="PROSITE" id="PS50011">
    <property type="entry name" value="PROTEIN_KINASE_DOM"/>
    <property type="match status" value="1"/>
</dbReference>
<dbReference type="InterPro" id="IPR017441">
    <property type="entry name" value="Protein_kinase_ATP_BS"/>
</dbReference>
<organism evidence="10 11">
    <name type="scientific">Streptomyces liangshanensis</name>
    <dbReference type="NCBI Taxonomy" id="2717324"/>
    <lineage>
        <taxon>Bacteria</taxon>
        <taxon>Bacillati</taxon>
        <taxon>Actinomycetota</taxon>
        <taxon>Actinomycetes</taxon>
        <taxon>Kitasatosporales</taxon>
        <taxon>Streptomycetaceae</taxon>
        <taxon>Streptomyces</taxon>
    </lineage>
</organism>
<dbReference type="Pfam" id="PF00069">
    <property type="entry name" value="Pkinase"/>
    <property type="match status" value="1"/>
</dbReference>
<evidence type="ECO:0000313" key="11">
    <source>
        <dbReference type="Proteomes" id="UP000501179"/>
    </source>
</evidence>
<feature type="domain" description="Protein kinase" evidence="9">
    <location>
        <begin position="10"/>
        <end position="260"/>
    </location>
</feature>
<proteinExistence type="predicted"/>
<feature type="binding site" evidence="7">
    <location>
        <position position="39"/>
    </location>
    <ligand>
        <name>ATP</name>
        <dbReference type="ChEBI" id="CHEBI:30616"/>
    </ligand>
</feature>
<evidence type="ECO:0000256" key="2">
    <source>
        <dbReference type="ARBA" id="ARBA00022527"/>
    </source>
</evidence>
<dbReference type="PANTHER" id="PTHR43289:SF6">
    <property type="entry name" value="SERINE_THREONINE-PROTEIN KINASE NEKL-3"/>
    <property type="match status" value="1"/>
</dbReference>
<dbReference type="PROSITE" id="PS00107">
    <property type="entry name" value="PROTEIN_KINASE_ATP"/>
    <property type="match status" value="1"/>
</dbReference>
<accession>A0A6G9GSF7</accession>
<keyword evidence="2 10" id="KW-0723">Serine/threonine-protein kinase</keyword>
<evidence type="ECO:0000313" key="10">
    <source>
        <dbReference type="EMBL" id="QIQ01182.1"/>
    </source>
</evidence>
<dbReference type="EC" id="2.7.11.1" evidence="1"/>
<evidence type="ECO:0000256" key="4">
    <source>
        <dbReference type="ARBA" id="ARBA00022741"/>
    </source>
</evidence>
<keyword evidence="8" id="KW-0472">Membrane</keyword>
<evidence type="ECO:0000256" key="8">
    <source>
        <dbReference type="SAM" id="Phobius"/>
    </source>
</evidence>
<evidence type="ECO:0000256" key="7">
    <source>
        <dbReference type="PROSITE-ProRule" id="PRU10141"/>
    </source>
</evidence>
<sequence>MSSSQWIGRYRVERRLGTGAFGVVWLAHDDRLQAPVAIKVMAENWAYRLDIRERFLSEARLLRRAASDGLVQVFDIGEHSEDRPYFVMEYADRGTLEDRLTAGPLPVAEALRLTAAATRGAAALHRAGAVHRDIKPSNVLVATAPDGGERVLVADLGLAKSLAQASGLTLTVGSAGYAAPEQLDQSDGIDARADVYSLGALLYHLLTGVVPGPPGKILPPDRLRPGLPPEIRRAVLRALESDRERRWPTAAAFALELERLAGQAGSEAGRRRRRIGPARLVAALTALAVVALGTVAAVRWQADPAPPAVERVSDATGRIHVDVPTAWAGQLAGSGWTPEALGLPDHHAAGLTVAGDVARWPDLGSGVSGVFVGLGADRGLVDRVGTIGHRACRYEGSRTYTDASWRGRVRTWSSCGTAGRSLEEIGLTPVRDGAPQAYVQIRRGTGGDDPTDRILHSLRVSG</sequence>